<dbReference type="Gene3D" id="1.10.510.10">
    <property type="entry name" value="Transferase(Phosphotransferase) domain 1"/>
    <property type="match status" value="1"/>
</dbReference>
<dbReference type="VEuPathDB" id="FungiDB:RhiirFUN_023105"/>
<feature type="domain" description="Serine-threonine/tyrosine-protein kinase catalytic" evidence="2">
    <location>
        <begin position="1"/>
        <end position="62"/>
    </location>
</feature>
<accession>A0A2I1HI43</accession>
<name>A0A2I1HI43_9GLOM</name>
<organism evidence="3 4">
    <name type="scientific">Rhizophagus irregularis</name>
    <dbReference type="NCBI Taxonomy" id="588596"/>
    <lineage>
        <taxon>Eukaryota</taxon>
        <taxon>Fungi</taxon>
        <taxon>Fungi incertae sedis</taxon>
        <taxon>Mucoromycota</taxon>
        <taxon>Glomeromycotina</taxon>
        <taxon>Glomeromycetes</taxon>
        <taxon>Glomerales</taxon>
        <taxon>Glomeraceae</taxon>
        <taxon>Rhizophagus</taxon>
    </lineage>
</organism>
<dbReference type="Pfam" id="PF07714">
    <property type="entry name" value="PK_Tyr_Ser-Thr"/>
    <property type="match status" value="1"/>
</dbReference>
<evidence type="ECO:0000256" key="1">
    <source>
        <dbReference type="SAM" id="MobiDB-lite"/>
    </source>
</evidence>
<evidence type="ECO:0000313" key="4">
    <source>
        <dbReference type="Proteomes" id="UP000234323"/>
    </source>
</evidence>
<comment type="caution">
    <text evidence="3">The sequence shown here is derived from an EMBL/GenBank/DDBJ whole genome shotgun (WGS) entry which is preliminary data.</text>
</comment>
<gene>
    <name evidence="3" type="ORF">RhiirA4_480572</name>
</gene>
<dbReference type="Proteomes" id="UP000234323">
    <property type="component" value="Unassembled WGS sequence"/>
</dbReference>
<feature type="compositionally biased region" description="Acidic residues" evidence="1">
    <location>
        <begin position="219"/>
        <end position="230"/>
    </location>
</feature>
<evidence type="ECO:0000259" key="2">
    <source>
        <dbReference type="Pfam" id="PF07714"/>
    </source>
</evidence>
<dbReference type="InterPro" id="IPR001245">
    <property type="entry name" value="Ser-Thr/Tyr_kinase_cat_dom"/>
</dbReference>
<feature type="region of interest" description="Disordered" evidence="1">
    <location>
        <begin position="198"/>
        <end position="230"/>
    </location>
</feature>
<dbReference type="AlphaFoldDB" id="A0A2I1HI43"/>
<feature type="compositionally biased region" description="Polar residues" evidence="1">
    <location>
        <begin position="150"/>
        <end position="160"/>
    </location>
</feature>
<dbReference type="VEuPathDB" id="FungiDB:RhiirA1_540970"/>
<dbReference type="EMBL" id="LLXI01003072">
    <property type="protein sequence ID" value="PKY58553.1"/>
    <property type="molecule type" value="Genomic_DNA"/>
</dbReference>
<dbReference type="VEuPathDB" id="FungiDB:FUN_009465"/>
<proteinExistence type="predicted"/>
<keyword evidence="4" id="KW-1185">Reference proteome</keyword>
<sequence length="230" mass="26901">MWEISSGQPPFSYYENDYKLALNIINGMRPKVISGTPLKYENSMKQCWDADPSKRPDIDTLWNGIYEILQYYQNISNEILQQESNNNLERNKLINNTMSKHISSKLFTSKIHQFKNLPEPRNATEEEQGAFHSKSYDCFNIPDNIEDFINSNDQDTSKASSILKDDSEELSKSFDELQINSNEDNYGMEIMEQQQVKKHNIDIDDEDEIYDDKNFHSEEQDELEIPDDGF</sequence>
<feature type="region of interest" description="Disordered" evidence="1">
    <location>
        <begin position="150"/>
        <end position="171"/>
    </location>
</feature>
<dbReference type="InterPro" id="IPR011009">
    <property type="entry name" value="Kinase-like_dom_sf"/>
</dbReference>
<dbReference type="GO" id="GO:0004672">
    <property type="term" value="F:protein kinase activity"/>
    <property type="evidence" value="ECO:0007669"/>
    <property type="project" value="InterPro"/>
</dbReference>
<evidence type="ECO:0000313" key="3">
    <source>
        <dbReference type="EMBL" id="PKY58553.1"/>
    </source>
</evidence>
<protein>
    <recommendedName>
        <fullName evidence="2">Serine-threonine/tyrosine-protein kinase catalytic domain-containing protein</fullName>
    </recommendedName>
</protein>
<dbReference type="SUPFAM" id="SSF56112">
    <property type="entry name" value="Protein kinase-like (PK-like)"/>
    <property type="match status" value="1"/>
</dbReference>
<reference evidence="3 4" key="1">
    <citation type="submission" date="2015-10" db="EMBL/GenBank/DDBJ databases">
        <title>Genome analyses suggest a sexual origin of heterokaryosis in a supposedly ancient asexual fungus.</title>
        <authorList>
            <person name="Ropars J."/>
            <person name="Sedzielewska K."/>
            <person name="Noel J."/>
            <person name="Charron P."/>
            <person name="Farinelli L."/>
            <person name="Marton T."/>
            <person name="Kruger M."/>
            <person name="Pelin A."/>
            <person name="Brachmann A."/>
            <person name="Corradi N."/>
        </authorList>
    </citation>
    <scope>NUCLEOTIDE SEQUENCE [LARGE SCALE GENOMIC DNA]</scope>
    <source>
        <strain evidence="3 4">A4</strain>
    </source>
</reference>